<organism evidence="2 3">
    <name type="scientific">Helicostylum pulchrum</name>
    <dbReference type="NCBI Taxonomy" id="562976"/>
    <lineage>
        <taxon>Eukaryota</taxon>
        <taxon>Fungi</taxon>
        <taxon>Fungi incertae sedis</taxon>
        <taxon>Mucoromycota</taxon>
        <taxon>Mucoromycotina</taxon>
        <taxon>Mucoromycetes</taxon>
        <taxon>Mucorales</taxon>
        <taxon>Mucorineae</taxon>
        <taxon>Mucoraceae</taxon>
        <taxon>Helicostylum</taxon>
    </lineage>
</organism>
<evidence type="ECO:0000313" key="3">
    <source>
        <dbReference type="Proteomes" id="UP001476247"/>
    </source>
</evidence>
<proteinExistence type="predicted"/>
<dbReference type="EMBL" id="BAABUJ010000007">
    <property type="protein sequence ID" value="GAA5797181.1"/>
    <property type="molecule type" value="Genomic_DNA"/>
</dbReference>
<sequence>MSRPNSADPNTSDRNTTSTEVTYISAEMAGNLPASAAATVYPTFIITFAALLFVLLLSSKLIVLVIMKNGTVYLIDAVTGFLGINAIIIYSSQTARAWYYINLLVTILVCLCGLFGIIGSLFAQRGSAKLFSLAVWTCCVLSFIKYVISLVLMIVYRQNMVNTCIRSGLVGIGNSQLGLAPTSVSTGSYYTPVRYPDTMNTFATSPQDCEDSIKLMIILWGAIIFVIQLLQLYFASVVNAYAARLKSGARHHRLHDQQIKDFEESRFHMSTVY</sequence>
<feature type="transmembrane region" description="Helical" evidence="1">
    <location>
        <begin position="70"/>
        <end position="91"/>
    </location>
</feature>
<keyword evidence="1" id="KW-1133">Transmembrane helix</keyword>
<comment type="caution">
    <text evidence="2">The sequence shown here is derived from an EMBL/GenBank/DDBJ whole genome shotgun (WGS) entry which is preliminary data.</text>
</comment>
<keyword evidence="3" id="KW-1185">Reference proteome</keyword>
<feature type="transmembrane region" description="Helical" evidence="1">
    <location>
        <begin position="130"/>
        <end position="156"/>
    </location>
</feature>
<gene>
    <name evidence="2" type="ORF">HPULCUR_002560</name>
</gene>
<keyword evidence="1" id="KW-0472">Membrane</keyword>
<reference evidence="2 3" key="1">
    <citation type="submission" date="2024-04" db="EMBL/GenBank/DDBJ databases">
        <title>genome sequences of Mucor flavus KT1a and Helicostylum pulchrum KT1b strains isolation_sourced from the surface of a dry-aged beef.</title>
        <authorList>
            <person name="Toyotome T."/>
            <person name="Hosono M."/>
            <person name="Torimaru M."/>
            <person name="Fukuda K."/>
            <person name="Mikami N."/>
        </authorList>
    </citation>
    <scope>NUCLEOTIDE SEQUENCE [LARGE SCALE GENOMIC DNA]</scope>
    <source>
        <strain evidence="2 3">KT1b</strain>
    </source>
</reference>
<accession>A0ABP9XQU8</accession>
<feature type="transmembrane region" description="Helical" evidence="1">
    <location>
        <begin position="97"/>
        <end position="123"/>
    </location>
</feature>
<feature type="transmembrane region" description="Helical" evidence="1">
    <location>
        <begin position="38"/>
        <end position="58"/>
    </location>
</feature>
<keyword evidence="1" id="KW-0812">Transmembrane</keyword>
<protein>
    <submittedName>
        <fullName evidence="2">Uncharacterized protein</fullName>
    </submittedName>
</protein>
<name>A0ABP9XQU8_9FUNG</name>
<evidence type="ECO:0000313" key="2">
    <source>
        <dbReference type="EMBL" id="GAA5797181.1"/>
    </source>
</evidence>
<feature type="transmembrane region" description="Helical" evidence="1">
    <location>
        <begin position="217"/>
        <end position="243"/>
    </location>
</feature>
<evidence type="ECO:0000256" key="1">
    <source>
        <dbReference type="SAM" id="Phobius"/>
    </source>
</evidence>
<dbReference type="Proteomes" id="UP001476247">
    <property type="component" value="Unassembled WGS sequence"/>
</dbReference>